<protein>
    <submittedName>
        <fullName evidence="1">Uncharacterized protein</fullName>
    </submittedName>
</protein>
<evidence type="ECO:0000313" key="1">
    <source>
        <dbReference type="EMBL" id="MBX71064.1"/>
    </source>
</evidence>
<dbReference type="AlphaFoldDB" id="A0A2P2QW05"/>
<dbReference type="EMBL" id="GGEC01090580">
    <property type="protein sequence ID" value="MBX71064.1"/>
    <property type="molecule type" value="Transcribed_RNA"/>
</dbReference>
<reference evidence="1" key="1">
    <citation type="submission" date="2018-02" db="EMBL/GenBank/DDBJ databases">
        <title>Rhizophora mucronata_Transcriptome.</title>
        <authorList>
            <person name="Meera S.P."/>
            <person name="Sreeshan A."/>
            <person name="Augustine A."/>
        </authorList>
    </citation>
    <scope>NUCLEOTIDE SEQUENCE</scope>
    <source>
        <tissue evidence="1">Leaf</tissue>
    </source>
</reference>
<accession>A0A2P2QW05</accession>
<proteinExistence type="predicted"/>
<name>A0A2P2QW05_RHIMU</name>
<organism evidence="1">
    <name type="scientific">Rhizophora mucronata</name>
    <name type="common">Asiatic mangrove</name>
    <dbReference type="NCBI Taxonomy" id="61149"/>
    <lineage>
        <taxon>Eukaryota</taxon>
        <taxon>Viridiplantae</taxon>
        <taxon>Streptophyta</taxon>
        <taxon>Embryophyta</taxon>
        <taxon>Tracheophyta</taxon>
        <taxon>Spermatophyta</taxon>
        <taxon>Magnoliopsida</taxon>
        <taxon>eudicotyledons</taxon>
        <taxon>Gunneridae</taxon>
        <taxon>Pentapetalae</taxon>
        <taxon>rosids</taxon>
        <taxon>fabids</taxon>
        <taxon>Malpighiales</taxon>
        <taxon>Rhizophoraceae</taxon>
        <taxon>Rhizophora</taxon>
    </lineage>
</organism>
<sequence>MISYMINVSVISKKLLMNC</sequence>